<organism evidence="2">
    <name type="scientific">Bionectria ochroleuca</name>
    <name type="common">Gliocladium roseum</name>
    <dbReference type="NCBI Taxonomy" id="29856"/>
    <lineage>
        <taxon>Eukaryota</taxon>
        <taxon>Fungi</taxon>
        <taxon>Dikarya</taxon>
        <taxon>Ascomycota</taxon>
        <taxon>Pezizomycotina</taxon>
        <taxon>Sordariomycetes</taxon>
        <taxon>Hypocreomycetidae</taxon>
        <taxon>Hypocreales</taxon>
        <taxon>Bionectriaceae</taxon>
        <taxon>Clonostachys</taxon>
    </lineage>
</organism>
<name>A0A0B7JGV5_BIOOC</name>
<evidence type="ECO:0000256" key="1">
    <source>
        <dbReference type="SAM" id="MobiDB-lite"/>
    </source>
</evidence>
<proteinExistence type="predicted"/>
<feature type="region of interest" description="Disordered" evidence="1">
    <location>
        <begin position="73"/>
        <end position="100"/>
    </location>
</feature>
<feature type="compositionally biased region" description="Polar residues" evidence="1">
    <location>
        <begin position="73"/>
        <end position="86"/>
    </location>
</feature>
<accession>A0A0B7JGV5</accession>
<evidence type="ECO:0000313" key="2">
    <source>
        <dbReference type="EMBL" id="CEO43978.1"/>
    </source>
</evidence>
<reference evidence="2" key="1">
    <citation type="submission" date="2015-01" db="EMBL/GenBank/DDBJ databases">
        <authorList>
            <person name="Durling Mikael"/>
        </authorList>
    </citation>
    <scope>NUCLEOTIDE SEQUENCE</scope>
</reference>
<protein>
    <submittedName>
        <fullName evidence="2">Uncharacterized protein</fullName>
    </submittedName>
</protein>
<sequence length="121" mass="12741">MEIDPSGAKESDIDLHYLALTCAMQGERALLEGRRSAFGWDIPHTTVCGGFMGGTRSGKMHDLGLRTVISHQTAGQETPLASNTENTAKDGQLTEAARPSSRLRLAGRINLSCPSSAAGGT</sequence>
<dbReference type="AlphaFoldDB" id="A0A0B7JGV5"/>
<dbReference type="EMBL" id="CDPU01000001">
    <property type="protein sequence ID" value="CEO43978.1"/>
    <property type="molecule type" value="Genomic_DNA"/>
</dbReference>
<gene>
    <name evidence="2" type="ORF">BN869_000000033_1</name>
</gene>